<keyword evidence="3" id="KW-1185">Reference proteome</keyword>
<sequence>MEKLGIGSTERHANIILDSYHRLLGKPLVEREAAQESSAALLFDAPIVVLSHGTQADPVLNFGNRAALELWEMDWSAFTKIESRHTAEPMIQEERQRFLEAVATQGYIDDYNGIRISSSGRRFRIEQAIVWNLYDEDGDYYGQAAAFKNYTFVQEGEC</sequence>
<evidence type="ECO:0000313" key="2">
    <source>
        <dbReference type="EMBL" id="AZN39694.1"/>
    </source>
</evidence>
<dbReference type="RefSeq" id="WP_126014524.1">
    <property type="nucleotide sequence ID" value="NZ_CP034437.1"/>
</dbReference>
<dbReference type="PANTHER" id="PTHR45950:SF7">
    <property type="entry name" value="HOMEOBOX-LEUCINE ZIPPER PROTEIN ATHB-14"/>
    <property type="match status" value="1"/>
</dbReference>
<dbReference type="OrthoDB" id="9794448at2"/>
<dbReference type="EMBL" id="CP034437">
    <property type="protein sequence ID" value="AZN39694.1"/>
    <property type="molecule type" value="Genomic_DNA"/>
</dbReference>
<dbReference type="AlphaFoldDB" id="A0A3Q8X5H4"/>
<dbReference type="KEGG" id="palb:EJC50_08600"/>
<dbReference type="Pfam" id="PF08670">
    <property type="entry name" value="MEKHLA"/>
    <property type="match status" value="1"/>
</dbReference>
<dbReference type="InterPro" id="IPR013978">
    <property type="entry name" value="MEKHLA"/>
</dbReference>
<protein>
    <submittedName>
        <fullName evidence="2">MEKHLA domain-containing protein</fullName>
    </submittedName>
</protein>
<feature type="domain" description="MEKHLA" evidence="1">
    <location>
        <begin position="11"/>
        <end position="152"/>
    </location>
</feature>
<dbReference type="Proteomes" id="UP000272528">
    <property type="component" value="Chromosome"/>
</dbReference>
<organism evidence="2 3">
    <name type="scientific">Paenibacillus albus</name>
    <dbReference type="NCBI Taxonomy" id="2495582"/>
    <lineage>
        <taxon>Bacteria</taxon>
        <taxon>Bacillati</taxon>
        <taxon>Bacillota</taxon>
        <taxon>Bacilli</taxon>
        <taxon>Bacillales</taxon>
        <taxon>Paenibacillaceae</taxon>
        <taxon>Paenibacillus</taxon>
    </lineage>
</organism>
<evidence type="ECO:0000259" key="1">
    <source>
        <dbReference type="Pfam" id="PF08670"/>
    </source>
</evidence>
<dbReference type="PANTHER" id="PTHR45950">
    <property type="entry name" value="HOMEOBOX-LEUCINE ZIPPER PROTEIN ATHB-14"/>
    <property type="match status" value="1"/>
</dbReference>
<gene>
    <name evidence="2" type="ORF">EJC50_08600</name>
</gene>
<dbReference type="InterPro" id="IPR044830">
    <property type="entry name" value="HD-Zip_III"/>
</dbReference>
<accession>A0A3Q8X5H4</accession>
<evidence type="ECO:0000313" key="3">
    <source>
        <dbReference type="Proteomes" id="UP000272528"/>
    </source>
</evidence>
<reference evidence="3" key="1">
    <citation type="submission" date="2018-12" db="EMBL/GenBank/DDBJ databases">
        <title>Genome sequence of Peanibacillus sp.</title>
        <authorList>
            <person name="Subramani G."/>
            <person name="Srinivasan S."/>
            <person name="Kim M.K."/>
        </authorList>
    </citation>
    <scope>NUCLEOTIDE SEQUENCE [LARGE SCALE GENOMIC DNA]</scope>
    <source>
        <strain evidence="3">18JY67-1</strain>
    </source>
</reference>
<name>A0A3Q8X5H4_9BACL</name>
<proteinExistence type="predicted"/>
<dbReference type="GO" id="GO:0003700">
    <property type="term" value="F:DNA-binding transcription factor activity"/>
    <property type="evidence" value="ECO:0007669"/>
    <property type="project" value="InterPro"/>
</dbReference>